<gene>
    <name evidence="1" type="ORF">HUN01_32450</name>
</gene>
<evidence type="ECO:0000313" key="1">
    <source>
        <dbReference type="EMBL" id="QMS92086.1"/>
    </source>
</evidence>
<dbReference type="EMBL" id="CP054698">
    <property type="protein sequence ID" value="QMS92086.1"/>
    <property type="molecule type" value="Genomic_DNA"/>
</dbReference>
<dbReference type="AlphaFoldDB" id="A0A7D7R9L7"/>
<accession>A0A7D7R9L7</accession>
<protein>
    <submittedName>
        <fullName evidence="1">DUF3122 domain-containing protein</fullName>
    </submittedName>
</protein>
<proteinExistence type="predicted"/>
<dbReference type="Proteomes" id="UP000514713">
    <property type="component" value="Chromosome"/>
</dbReference>
<dbReference type="Pfam" id="PF11320">
    <property type="entry name" value="DUF3122"/>
    <property type="match status" value="1"/>
</dbReference>
<dbReference type="KEGG" id="ned:HUN01_32450"/>
<name>A0A7D7R9L7_9NOSO</name>
<reference evidence="2" key="1">
    <citation type="submission" date="2020-06" db="EMBL/GenBank/DDBJ databases">
        <title>Nostoc edaphicum CCNP1411 genome.</title>
        <authorList>
            <person name="Fidor A."/>
            <person name="Grabski M."/>
            <person name="Gawor J."/>
            <person name="Gromadka R."/>
            <person name="Wegrzyn G."/>
            <person name="Mazur-Marzec H."/>
        </authorList>
    </citation>
    <scope>NUCLEOTIDE SEQUENCE [LARGE SCALE GENOMIC DNA]</scope>
    <source>
        <strain evidence="2">CCNP1411</strain>
    </source>
</reference>
<organism evidence="1 2">
    <name type="scientific">Nostoc edaphicum CCNP1411</name>
    <dbReference type="NCBI Taxonomy" id="1472755"/>
    <lineage>
        <taxon>Bacteria</taxon>
        <taxon>Bacillati</taxon>
        <taxon>Cyanobacteriota</taxon>
        <taxon>Cyanophyceae</taxon>
        <taxon>Nostocales</taxon>
        <taxon>Nostocaceae</taxon>
        <taxon>Nostoc</taxon>
    </lineage>
</organism>
<evidence type="ECO:0000313" key="2">
    <source>
        <dbReference type="Proteomes" id="UP000514713"/>
    </source>
</evidence>
<sequence>MKTVLHFIGSTFILGMLVWALTINLAIAPVQAAIRQLEEAPGQTVYQSEVYQSRQTLKDQQGNSWQAIAFKRTHPDRTATMYLRLVGFPGTANLDHSRSLTLIDSMGKTFTAADVSQDMFMDQAQVGADAGEYDLQPILMQLESAIPLRLVLPTLDQSEITLNVSPNVVEEWRSLTVQK</sequence>
<dbReference type="InterPro" id="IPR021469">
    <property type="entry name" value="DUF3122"/>
</dbReference>
<dbReference type="RefSeq" id="WP_181929614.1">
    <property type="nucleotide sequence ID" value="NZ_CP054698.1"/>
</dbReference>
<keyword evidence="2" id="KW-1185">Reference proteome</keyword>